<dbReference type="PANTHER" id="PTHR33157">
    <property type="entry name" value="AUTONOMOUS TRANSPOSABLE ELEMENT EN-1 MOSAIC PROTEIN-RELATED"/>
    <property type="match status" value="1"/>
</dbReference>
<protein>
    <submittedName>
        <fullName evidence="2">Putative transposase protein</fullName>
    </submittedName>
</protein>
<feature type="compositionally biased region" description="Basic residues" evidence="1">
    <location>
        <begin position="137"/>
        <end position="147"/>
    </location>
</feature>
<gene>
    <name evidence="2" type="ORF">FGENESH_22</name>
</gene>
<evidence type="ECO:0000313" key="2">
    <source>
        <dbReference type="EMBL" id="AQA29577.1"/>
    </source>
</evidence>
<dbReference type="GO" id="GO:0032196">
    <property type="term" value="P:transposition"/>
    <property type="evidence" value="ECO:0007669"/>
    <property type="project" value="InterPro"/>
</dbReference>
<dbReference type="AlphaFoldDB" id="A0A1P8YYK7"/>
<sequence length="575" mass="62715">MVFCKASKAAFILVLVILVSSNHIMMYSRGKQPLRVMHRRFNLLSHHSAGDTMGTAMTTRGGTVSPDDGTGSGGVLGEDTRATDPGHSPGAGHAATNSGVGRKLLGVVMNIVNMNVINANLIGCDECWTKMVGGGTRTRRGRGRRSTRRTEEEAQQDDVVQQQVEQQVAVDATQQDDDDAAQQDDDDDAAQQDVSGFGSSGSRSIYLRGPTSLPQRPILRDRRPLIRPDGESWKVLESAGGHGRNPNGILGLLCREHFPGLVEYAGVMSPAYTFDHYAVAPDAIDRDGREFNNKVERDIFRCEAGYEARADVVATTSCKKLIMDMHYEARIQAIVTYHGSVLGEKVSKKDARTMSLTPDQYLQMIPHWCAAHPECCEQMVQRWCSAEWDEAHNASRERRLMMQGPSHHQGSRSLGKYAEAWSVAHGGAPCSTFSAYAMAHKGKATSDVTYNPDDRPEAYTNLAVHSRLSEYTAMAKEVHGPDYDPRTEDIDGDVLMRVGGGKRHGRYWIADRAIDSSSTPTLSQSLDAAQGHAPPPSLFPAADPAEFTTRGQSAVSNNPHASSSPSPNQSRCPPR</sequence>
<evidence type="ECO:0000256" key="1">
    <source>
        <dbReference type="SAM" id="MobiDB-lite"/>
    </source>
</evidence>
<dbReference type="ExpressionAtlas" id="A0A1P8YYK7">
    <property type="expression patterns" value="baseline and differential"/>
</dbReference>
<organism evidence="2">
    <name type="scientific">Zea mays</name>
    <name type="common">Maize</name>
    <dbReference type="NCBI Taxonomy" id="4577"/>
    <lineage>
        <taxon>Eukaryota</taxon>
        <taxon>Viridiplantae</taxon>
        <taxon>Streptophyta</taxon>
        <taxon>Embryophyta</taxon>
        <taxon>Tracheophyta</taxon>
        <taxon>Spermatophyta</taxon>
        <taxon>Magnoliopsida</taxon>
        <taxon>Liliopsida</taxon>
        <taxon>Poales</taxon>
        <taxon>Poaceae</taxon>
        <taxon>PACMAD clade</taxon>
        <taxon>Panicoideae</taxon>
        <taxon>Andropogonodae</taxon>
        <taxon>Andropogoneae</taxon>
        <taxon>Tripsacinae</taxon>
        <taxon>Zea</taxon>
    </lineage>
</organism>
<dbReference type="PANTHER" id="PTHR33157:SF12">
    <property type="entry name" value="TRANSPOSASE TNP1_EN_SPM-LIKE DOMAIN-CONTAINING PROTEIN"/>
    <property type="match status" value="1"/>
</dbReference>
<feature type="region of interest" description="Disordered" evidence="1">
    <location>
        <begin position="518"/>
        <end position="575"/>
    </location>
</feature>
<feature type="compositionally biased region" description="Polar residues" evidence="1">
    <location>
        <begin position="518"/>
        <end position="527"/>
    </location>
</feature>
<feature type="compositionally biased region" description="Low complexity" evidence="1">
    <location>
        <begin position="157"/>
        <end position="173"/>
    </location>
</feature>
<feature type="compositionally biased region" description="Acidic residues" evidence="1">
    <location>
        <begin position="174"/>
        <end position="190"/>
    </location>
</feature>
<name>A0A1P8YYK7_MAIZE</name>
<reference evidence="2" key="1">
    <citation type="submission" date="2016-09" db="EMBL/GenBank/DDBJ databases">
        <authorList>
            <person name="Capua I."/>
            <person name="De Benedictis P."/>
            <person name="Joannis T."/>
            <person name="Lombin L.H."/>
            <person name="Cattoli G."/>
        </authorList>
    </citation>
    <scope>NUCLEOTIDE SEQUENCE</scope>
</reference>
<proteinExistence type="predicted"/>
<feature type="compositionally biased region" description="Low complexity" evidence="1">
    <location>
        <begin position="553"/>
        <end position="575"/>
    </location>
</feature>
<accession>A0A1P8YYK7</accession>
<dbReference type="EMBL" id="KX852318">
    <property type="protein sequence ID" value="AQA29577.1"/>
    <property type="molecule type" value="Genomic_DNA"/>
</dbReference>
<feature type="region of interest" description="Disordered" evidence="1">
    <location>
        <begin position="132"/>
        <end position="224"/>
    </location>
</feature>
<feature type="region of interest" description="Disordered" evidence="1">
    <location>
        <begin position="62"/>
        <end position="98"/>
    </location>
</feature>
<reference evidence="2" key="2">
    <citation type="journal article" date="2017" name="EMBO J.">
        <title>Loss of pollen-specific phospholipase NOT LIKE DAD triggers gynogenesis in maize.</title>
        <authorList>
            <person name="Gilles L.M."/>
            <person name="Khaled A."/>
            <person name="Laffaire J.B."/>
            <person name="Chaignon S."/>
            <person name="Gendrot G."/>
            <person name="Laplaige J."/>
            <person name="Berges H."/>
            <person name="Beydon G."/>
            <person name="Bayle V."/>
            <person name="Barret P."/>
            <person name="Comadran J."/>
            <person name="Martinant J.P."/>
            <person name="Rogowsky P.M."/>
            <person name="Widiez T."/>
        </authorList>
    </citation>
    <scope>NUCLEOTIDE SEQUENCE</scope>
</reference>
<dbReference type="InterPro" id="IPR039266">
    <property type="entry name" value="EN-1/SPM"/>
</dbReference>